<evidence type="ECO:0000256" key="1">
    <source>
        <dbReference type="ARBA" id="ARBA00022468"/>
    </source>
</evidence>
<dbReference type="SMART" id="SM00324">
    <property type="entry name" value="RhoGAP"/>
    <property type="match status" value="1"/>
</dbReference>
<keyword evidence="1" id="KW-0343">GTPase activation</keyword>
<dbReference type="AlphaFoldDB" id="A0A0C3G456"/>
<accession>A0A0C3G456</accession>
<feature type="region of interest" description="Disordered" evidence="3">
    <location>
        <begin position="168"/>
        <end position="244"/>
    </location>
</feature>
<dbReference type="InterPro" id="IPR008936">
    <property type="entry name" value="Rho_GTPase_activation_prot"/>
</dbReference>
<dbReference type="PROSITE" id="PS50238">
    <property type="entry name" value="RHOGAP"/>
    <property type="match status" value="1"/>
</dbReference>
<dbReference type="HOGENOM" id="CLU_008682_1_1_1"/>
<feature type="compositionally biased region" description="Polar residues" evidence="3">
    <location>
        <begin position="224"/>
        <end position="239"/>
    </location>
</feature>
<dbReference type="Pfam" id="PF00611">
    <property type="entry name" value="FCH"/>
    <property type="match status" value="1"/>
</dbReference>
<feature type="compositionally biased region" description="Polar residues" evidence="3">
    <location>
        <begin position="169"/>
        <end position="202"/>
    </location>
</feature>
<keyword evidence="7" id="KW-1185">Reference proteome</keyword>
<dbReference type="InterPro" id="IPR050729">
    <property type="entry name" value="Rho-GAP"/>
</dbReference>
<dbReference type="PANTHER" id="PTHR23176">
    <property type="entry name" value="RHO/RAC/CDC GTPASE-ACTIVATING PROTEIN"/>
    <property type="match status" value="1"/>
</dbReference>
<reference evidence="7" key="2">
    <citation type="submission" date="2015-01" db="EMBL/GenBank/DDBJ databases">
        <title>Evolutionary Origins and Diversification of the Mycorrhizal Mutualists.</title>
        <authorList>
            <consortium name="DOE Joint Genome Institute"/>
            <consortium name="Mycorrhizal Genomics Consortium"/>
            <person name="Kohler A."/>
            <person name="Kuo A."/>
            <person name="Nagy L.G."/>
            <person name="Floudas D."/>
            <person name="Copeland A."/>
            <person name="Barry K.W."/>
            <person name="Cichocki N."/>
            <person name="Veneault-Fourrey C."/>
            <person name="LaButti K."/>
            <person name="Lindquist E.A."/>
            <person name="Lipzen A."/>
            <person name="Lundell T."/>
            <person name="Morin E."/>
            <person name="Murat C."/>
            <person name="Riley R."/>
            <person name="Ohm R."/>
            <person name="Sun H."/>
            <person name="Tunlid A."/>
            <person name="Henrissat B."/>
            <person name="Grigoriev I.V."/>
            <person name="Hibbett D.S."/>
            <person name="Martin F."/>
        </authorList>
    </citation>
    <scope>NUCLEOTIDE SEQUENCE [LARGE SCALE GENOMIC DNA]</scope>
    <source>
        <strain evidence="7">F 1598</strain>
    </source>
</reference>
<organism evidence="6 7">
    <name type="scientific">Piloderma croceum (strain F 1598)</name>
    <dbReference type="NCBI Taxonomy" id="765440"/>
    <lineage>
        <taxon>Eukaryota</taxon>
        <taxon>Fungi</taxon>
        <taxon>Dikarya</taxon>
        <taxon>Basidiomycota</taxon>
        <taxon>Agaricomycotina</taxon>
        <taxon>Agaricomycetes</taxon>
        <taxon>Agaricomycetidae</taxon>
        <taxon>Atheliales</taxon>
        <taxon>Atheliaceae</taxon>
        <taxon>Piloderma</taxon>
    </lineage>
</organism>
<feature type="domain" description="Rho-GAP" evidence="4">
    <location>
        <begin position="396"/>
        <end position="591"/>
    </location>
</feature>
<proteinExistence type="predicted"/>
<reference evidence="6 7" key="1">
    <citation type="submission" date="2014-04" db="EMBL/GenBank/DDBJ databases">
        <authorList>
            <consortium name="DOE Joint Genome Institute"/>
            <person name="Kuo A."/>
            <person name="Tarkka M."/>
            <person name="Buscot F."/>
            <person name="Kohler A."/>
            <person name="Nagy L.G."/>
            <person name="Floudas D."/>
            <person name="Copeland A."/>
            <person name="Barry K.W."/>
            <person name="Cichocki N."/>
            <person name="Veneault-Fourrey C."/>
            <person name="LaButti K."/>
            <person name="Lindquist E.A."/>
            <person name="Lipzen A."/>
            <person name="Lundell T."/>
            <person name="Morin E."/>
            <person name="Murat C."/>
            <person name="Sun H."/>
            <person name="Tunlid A."/>
            <person name="Henrissat B."/>
            <person name="Grigoriev I.V."/>
            <person name="Hibbett D.S."/>
            <person name="Martin F."/>
            <person name="Nordberg H.P."/>
            <person name="Cantor M.N."/>
            <person name="Hua S.X."/>
        </authorList>
    </citation>
    <scope>NUCLEOTIDE SEQUENCE [LARGE SCALE GENOMIC DNA]</scope>
    <source>
        <strain evidence="6 7">F 1598</strain>
    </source>
</reference>
<dbReference type="GO" id="GO:0005737">
    <property type="term" value="C:cytoplasm"/>
    <property type="evidence" value="ECO:0007669"/>
    <property type="project" value="TreeGrafter"/>
</dbReference>
<dbReference type="GO" id="GO:0007165">
    <property type="term" value="P:signal transduction"/>
    <property type="evidence" value="ECO:0007669"/>
    <property type="project" value="InterPro"/>
</dbReference>
<evidence type="ECO:0008006" key="8">
    <source>
        <dbReference type="Google" id="ProtNLM"/>
    </source>
</evidence>
<dbReference type="STRING" id="765440.A0A0C3G456"/>
<feature type="region of interest" description="Disordered" evidence="3">
    <location>
        <begin position="631"/>
        <end position="801"/>
    </location>
</feature>
<dbReference type="PANTHER" id="PTHR23176:SF134">
    <property type="entry name" value="RHO-TYPE GTPASE-ACTIVATING PROTEIN"/>
    <property type="match status" value="1"/>
</dbReference>
<dbReference type="OrthoDB" id="79452at2759"/>
<name>A0A0C3G456_PILCF</name>
<feature type="compositionally biased region" description="Polar residues" evidence="3">
    <location>
        <begin position="634"/>
        <end position="645"/>
    </location>
</feature>
<dbReference type="InterPro" id="IPR031160">
    <property type="entry name" value="F_BAR_dom"/>
</dbReference>
<keyword evidence="2" id="KW-0175">Coiled coil</keyword>
<evidence type="ECO:0000256" key="2">
    <source>
        <dbReference type="PROSITE-ProRule" id="PRU01077"/>
    </source>
</evidence>
<dbReference type="InterPro" id="IPR001060">
    <property type="entry name" value="FCH_dom"/>
</dbReference>
<feature type="region of interest" description="Disordered" evidence="3">
    <location>
        <begin position="596"/>
        <end position="619"/>
    </location>
</feature>
<dbReference type="Gene3D" id="1.10.555.10">
    <property type="entry name" value="Rho GTPase activation protein"/>
    <property type="match status" value="1"/>
</dbReference>
<gene>
    <name evidence="6" type="ORF">PILCRDRAFT_5735</name>
</gene>
<sequence>MQQTPGDQPIPQSRTSLSAREGLQLGPIPLFDYHLTILTDSYLNFFQERKRIEENYVDSLINLHKKAKAADLLFDDRSELSTTRGAWSEVRENIEREAQTRQAFLNTLTLDVVNILTELKDTQDRTRKRIKEDLRESSIAYNEYAEITLPKLKRTYLRKCQDVEDLKAAQSQVPRQDGGHQQSQSLEHNSAPLTNSRSNPSLPSKPVVTSPHPLRPLDRRPSGSMPTTRNRSPSTNTAFSDLASHGKGKLNQLITFLDKSGNVKDGGSALRAVRSKREAEEADKEYRKGVHWLETLRLRRTKILEAGYTSLERFVHESSTTVKKVLEQYTDNMTATTTTQTHLSAHLRSIVDRISPSKDLHALSQAIPRSLASAIPQPVLYWNYNVGECSDLIFGVSLVDYATARGLGEGEVPKIVRICIQEVDSRGLENEGIYRVSGRHAIVQELQHKIERNEATFEFNHSTDDVFAVSSLLKLYLRGLPEPVFRYPLQDRLQHTEDLAEHQSNNFVLLRSKMRRLPPVHQATLKAILEHLARIAARSEKNKMDVKNLAIVFGGVIFGEDDLPKGGDLLSMQCWKDTLMEDLITNAAVLFDDRTPAAASPPLPPAPAGQPTPNYTYGSAHTKVASVPAPLQTPARQSQTSSSEDFTPRLPPRPTISIHPSSRMNPTSPTKTSTEVPPVLPTRPGQAGPSKQTASVKHAPPIPKPTIPLSPESVPPPSTSSTSTLVTTQEENERAPVLEEHHDNTLLLTPTSPARAPRPPQTPKSTIPSWPASVASVSTHTDEDGSSPSPTSLSVPGGFPS</sequence>
<feature type="compositionally biased region" description="Pro residues" evidence="3">
    <location>
        <begin position="700"/>
        <end position="718"/>
    </location>
</feature>
<dbReference type="Pfam" id="PF00620">
    <property type="entry name" value="RhoGAP"/>
    <property type="match status" value="1"/>
</dbReference>
<feature type="domain" description="F-BAR" evidence="5">
    <location>
        <begin position="11"/>
        <end position="359"/>
    </location>
</feature>
<dbReference type="InParanoid" id="A0A0C3G456"/>
<dbReference type="InterPro" id="IPR027267">
    <property type="entry name" value="AH/BAR_dom_sf"/>
</dbReference>
<dbReference type="Gene3D" id="1.20.1270.60">
    <property type="entry name" value="Arfaptin homology (AH) domain/BAR domain"/>
    <property type="match status" value="1"/>
</dbReference>
<feature type="compositionally biased region" description="Low complexity" evidence="3">
    <location>
        <begin position="719"/>
        <end position="728"/>
    </location>
</feature>
<dbReference type="Proteomes" id="UP000054166">
    <property type="component" value="Unassembled WGS sequence"/>
</dbReference>
<dbReference type="PROSITE" id="PS51741">
    <property type="entry name" value="F_BAR"/>
    <property type="match status" value="1"/>
</dbReference>
<evidence type="ECO:0000259" key="5">
    <source>
        <dbReference type="PROSITE" id="PS51741"/>
    </source>
</evidence>
<feature type="compositionally biased region" description="Pro residues" evidence="3">
    <location>
        <begin position="599"/>
        <end position="610"/>
    </location>
</feature>
<feature type="compositionally biased region" description="Polar residues" evidence="3">
    <location>
        <begin position="658"/>
        <end position="675"/>
    </location>
</feature>
<evidence type="ECO:0000313" key="7">
    <source>
        <dbReference type="Proteomes" id="UP000054166"/>
    </source>
</evidence>
<evidence type="ECO:0000313" key="6">
    <source>
        <dbReference type="EMBL" id="KIM85431.1"/>
    </source>
</evidence>
<dbReference type="SUPFAM" id="SSF103657">
    <property type="entry name" value="BAR/IMD domain-like"/>
    <property type="match status" value="1"/>
</dbReference>
<evidence type="ECO:0000256" key="3">
    <source>
        <dbReference type="SAM" id="MobiDB-lite"/>
    </source>
</evidence>
<feature type="compositionally biased region" description="Basic and acidic residues" evidence="3">
    <location>
        <begin position="731"/>
        <end position="744"/>
    </location>
</feature>
<dbReference type="SUPFAM" id="SSF48350">
    <property type="entry name" value="GTPase activation domain, GAP"/>
    <property type="match status" value="1"/>
</dbReference>
<dbReference type="EMBL" id="KN832985">
    <property type="protein sequence ID" value="KIM85431.1"/>
    <property type="molecule type" value="Genomic_DNA"/>
</dbReference>
<dbReference type="InterPro" id="IPR000198">
    <property type="entry name" value="RhoGAP_dom"/>
</dbReference>
<protein>
    <recommendedName>
        <fullName evidence="8">Rho-GAP domain-containing protein</fullName>
    </recommendedName>
</protein>
<evidence type="ECO:0000259" key="4">
    <source>
        <dbReference type="PROSITE" id="PS50238"/>
    </source>
</evidence>
<dbReference type="GO" id="GO:0005096">
    <property type="term" value="F:GTPase activator activity"/>
    <property type="evidence" value="ECO:0007669"/>
    <property type="project" value="UniProtKB-KW"/>
</dbReference>
<dbReference type="CDD" id="cd00159">
    <property type="entry name" value="RhoGAP"/>
    <property type="match status" value="1"/>
</dbReference>